<dbReference type="STRING" id="1176587.A8C56_05075"/>
<feature type="transmembrane region" description="Helical" evidence="5">
    <location>
        <begin position="16"/>
        <end position="34"/>
    </location>
</feature>
<dbReference type="EMBL" id="CP015772">
    <property type="protein sequence ID" value="ANH80445.1"/>
    <property type="molecule type" value="Genomic_DNA"/>
</dbReference>
<dbReference type="InterPro" id="IPR007016">
    <property type="entry name" value="O-antigen_ligase-rel_domated"/>
</dbReference>
<name>A0A1A9HZD8_9BACT</name>
<feature type="transmembrane region" description="Helical" evidence="5">
    <location>
        <begin position="40"/>
        <end position="58"/>
    </location>
</feature>
<accession>A0A1A9HZD8</accession>
<dbReference type="OrthoDB" id="783093at2"/>
<evidence type="ECO:0000256" key="3">
    <source>
        <dbReference type="ARBA" id="ARBA00022989"/>
    </source>
</evidence>
<keyword evidence="8" id="KW-1185">Reference proteome</keyword>
<comment type="subcellular location">
    <subcellularLocation>
        <location evidence="1">Membrane</location>
        <topology evidence="1">Multi-pass membrane protein</topology>
    </subcellularLocation>
</comment>
<gene>
    <name evidence="7" type="ORF">A8C56_05075</name>
</gene>
<feature type="transmembrane region" description="Helical" evidence="5">
    <location>
        <begin position="430"/>
        <end position="447"/>
    </location>
</feature>
<evidence type="ECO:0000256" key="4">
    <source>
        <dbReference type="ARBA" id="ARBA00023136"/>
    </source>
</evidence>
<evidence type="ECO:0000313" key="7">
    <source>
        <dbReference type="EMBL" id="ANH80445.1"/>
    </source>
</evidence>
<feature type="transmembrane region" description="Helical" evidence="5">
    <location>
        <begin position="63"/>
        <end position="79"/>
    </location>
</feature>
<keyword evidence="3 5" id="KW-1133">Transmembrane helix</keyword>
<evidence type="ECO:0000313" key="8">
    <source>
        <dbReference type="Proteomes" id="UP000077667"/>
    </source>
</evidence>
<dbReference type="PANTHER" id="PTHR37422:SF13">
    <property type="entry name" value="LIPOPOLYSACCHARIDE BIOSYNTHESIS PROTEIN PA4999-RELATED"/>
    <property type="match status" value="1"/>
</dbReference>
<feature type="transmembrane region" description="Helical" evidence="5">
    <location>
        <begin position="175"/>
        <end position="192"/>
    </location>
</feature>
<feature type="transmembrane region" description="Helical" evidence="5">
    <location>
        <begin position="114"/>
        <end position="132"/>
    </location>
</feature>
<feature type="transmembrane region" description="Helical" evidence="5">
    <location>
        <begin position="260"/>
        <end position="293"/>
    </location>
</feature>
<evidence type="ECO:0000259" key="6">
    <source>
        <dbReference type="Pfam" id="PF04932"/>
    </source>
</evidence>
<proteinExistence type="predicted"/>
<feature type="transmembrane region" description="Helical" evidence="5">
    <location>
        <begin position="152"/>
        <end position="168"/>
    </location>
</feature>
<dbReference type="Pfam" id="PF04932">
    <property type="entry name" value="Wzy_C"/>
    <property type="match status" value="1"/>
</dbReference>
<feature type="transmembrane region" description="Helical" evidence="5">
    <location>
        <begin position="453"/>
        <end position="473"/>
    </location>
</feature>
<evidence type="ECO:0000256" key="2">
    <source>
        <dbReference type="ARBA" id="ARBA00022692"/>
    </source>
</evidence>
<protein>
    <recommendedName>
        <fullName evidence="6">O-antigen ligase-related domain-containing protein</fullName>
    </recommendedName>
</protein>
<feature type="transmembrane region" description="Helical" evidence="5">
    <location>
        <begin position="299"/>
        <end position="318"/>
    </location>
</feature>
<evidence type="ECO:0000256" key="1">
    <source>
        <dbReference type="ARBA" id="ARBA00004141"/>
    </source>
</evidence>
<dbReference type="KEGG" id="nia:A8C56_05075"/>
<dbReference type="GO" id="GO:0016020">
    <property type="term" value="C:membrane"/>
    <property type="evidence" value="ECO:0007669"/>
    <property type="project" value="UniProtKB-SubCell"/>
</dbReference>
<feature type="domain" description="O-antigen ligase-related" evidence="6">
    <location>
        <begin position="265"/>
        <end position="404"/>
    </location>
</feature>
<feature type="transmembrane region" description="Helical" evidence="5">
    <location>
        <begin position="230"/>
        <end position="251"/>
    </location>
</feature>
<dbReference type="Proteomes" id="UP000077667">
    <property type="component" value="Chromosome"/>
</dbReference>
<keyword evidence="4 5" id="KW-0472">Membrane</keyword>
<dbReference type="AlphaFoldDB" id="A0A1A9HZD8"/>
<organism evidence="7 8">
    <name type="scientific">Niabella ginsenosidivorans</name>
    <dbReference type="NCBI Taxonomy" id="1176587"/>
    <lineage>
        <taxon>Bacteria</taxon>
        <taxon>Pseudomonadati</taxon>
        <taxon>Bacteroidota</taxon>
        <taxon>Chitinophagia</taxon>
        <taxon>Chitinophagales</taxon>
        <taxon>Chitinophagaceae</taxon>
        <taxon>Niabella</taxon>
    </lineage>
</organism>
<dbReference type="InterPro" id="IPR051533">
    <property type="entry name" value="WaaL-like"/>
</dbReference>
<dbReference type="PANTHER" id="PTHR37422">
    <property type="entry name" value="TEICHURONIC ACID BIOSYNTHESIS PROTEIN TUAE"/>
    <property type="match status" value="1"/>
</dbReference>
<feature type="transmembrane region" description="Helical" evidence="5">
    <location>
        <begin position="391"/>
        <end position="410"/>
    </location>
</feature>
<sequence length="480" mass="53113">MSPHTLNNSGFSKGEIGFISAGLIILIASVILAVLTQSVLFFFLPVLILLGIVFLVLLFREPLIGLFTSLAYSFLFVILDREVGGMSYGTLNEALLISTWLSVWYNSGRYDFKVLNNNLVWLSLIWFIISVMELGNPNGGSFQGWMQEIRTSALYPLLIAPLGCLLINTRKKLNYFLILLLLLSFIASLNGIKQIKIGLSPGEQRFLDEGASSTHLLFGKLRVFSFFSDAGQFGASQAQFVVLGIVLAIGLRGTLKKTLLFILGAISFYGLLISGTRGALFALMAGIFCALLLSKNYKVLIIGGIIAIGFIGMLKYTYIGNSNYNIYRLRTALDPEDASLNVRLNNQAKLADYMASRPFGGGLGVIGTWGVKYNADKFLSTIPPDSYWVKVWAMYGIIGFIIFFSFWMYLIGKCCGMIWNVKDQNLRLKLIALISGVVGIFLCSYGNEVMNTMPSLNVIQLSMGTVYIMCLNYRKEQQAS</sequence>
<keyword evidence="2 5" id="KW-0812">Transmembrane</keyword>
<evidence type="ECO:0000256" key="5">
    <source>
        <dbReference type="SAM" id="Phobius"/>
    </source>
</evidence>
<feature type="transmembrane region" description="Helical" evidence="5">
    <location>
        <begin position="350"/>
        <end position="371"/>
    </location>
</feature>
<reference evidence="7 8" key="1">
    <citation type="submission" date="2016-05" db="EMBL/GenBank/DDBJ databases">
        <title>Niabella ginsenosidivorans BS26 whole genome sequencing.</title>
        <authorList>
            <person name="Im W.T."/>
            <person name="Siddiqi M.Z."/>
        </authorList>
    </citation>
    <scope>NUCLEOTIDE SEQUENCE [LARGE SCALE GENOMIC DNA]</scope>
    <source>
        <strain evidence="7 8">BS26</strain>
    </source>
</reference>